<dbReference type="Proteomes" id="UP000256794">
    <property type="component" value="Unassembled WGS sequence"/>
</dbReference>
<comment type="caution">
    <text evidence="2">The sequence shown here is derived from an EMBL/GenBank/DDBJ whole genome shotgun (WGS) entry which is preliminary data.</text>
</comment>
<proteinExistence type="predicted"/>
<evidence type="ECO:0000313" key="3">
    <source>
        <dbReference type="Proteomes" id="UP000256794"/>
    </source>
</evidence>
<dbReference type="PANTHER" id="PTHR33254">
    <property type="entry name" value="4-HYDROXY-4-METHYL-2-OXOGLUTARATE ALDOLASE 3-RELATED"/>
    <property type="match status" value="1"/>
</dbReference>
<dbReference type="InterPro" id="IPR005493">
    <property type="entry name" value="RraA/RraA-like"/>
</dbReference>
<name>A0AAQ0HIW5_PARVE</name>
<dbReference type="InterPro" id="IPR036704">
    <property type="entry name" value="RraA/RraA-like_sf"/>
</dbReference>
<evidence type="ECO:0000256" key="1">
    <source>
        <dbReference type="PIRSR" id="PIRSR605493-1"/>
    </source>
</evidence>
<dbReference type="SUPFAM" id="SSF89562">
    <property type="entry name" value="RraA-like"/>
    <property type="match status" value="1"/>
</dbReference>
<dbReference type="CDD" id="cd16841">
    <property type="entry name" value="RraA_family"/>
    <property type="match status" value="1"/>
</dbReference>
<dbReference type="EMBL" id="QUMX01000006">
    <property type="protein sequence ID" value="REG53320.1"/>
    <property type="molecule type" value="Genomic_DNA"/>
</dbReference>
<dbReference type="Gene3D" id="3.50.30.40">
    <property type="entry name" value="Ribonuclease E inhibitor RraA/RraA-like"/>
    <property type="match status" value="1"/>
</dbReference>
<keyword evidence="1" id="KW-0479">Metal-binding</keyword>
<sequence>MEDIDDIWKSVTSASVCDALGRICNHRAHVLDLVSPTPGKVLFGPAVTLRMLPLRDDLFDENVNSFSRLFYEAVGATPKGKVLVLDSSGHSDVSVGGGTKLSRLHNLELAGMITDGRLRDFEELATYEPVFYCRGTTLRAGTGDLMPVAANEPVNLAGATVVPGDYIFADGAGTVILPAGLAHQALKAAQEVQAQDSYYLDVIRREVPASDRGSASDNA</sequence>
<comment type="cofactor">
    <cofactor evidence="1">
        <name>Mg(2+)</name>
        <dbReference type="ChEBI" id="CHEBI:18420"/>
    </cofactor>
</comment>
<dbReference type="GO" id="GO:0046872">
    <property type="term" value="F:metal ion binding"/>
    <property type="evidence" value="ECO:0007669"/>
    <property type="project" value="UniProtKB-KW"/>
</dbReference>
<dbReference type="PANTHER" id="PTHR33254:SF16">
    <property type="entry name" value="BLR3842 PROTEIN"/>
    <property type="match status" value="1"/>
</dbReference>
<feature type="binding site" evidence="1">
    <location>
        <position position="119"/>
    </location>
    <ligand>
        <name>substrate</name>
    </ligand>
</feature>
<dbReference type="Pfam" id="PF03737">
    <property type="entry name" value="RraA-like"/>
    <property type="match status" value="1"/>
</dbReference>
<keyword evidence="1" id="KW-0460">Magnesium</keyword>
<feature type="binding site" evidence="1">
    <location>
        <position position="120"/>
    </location>
    <ligand>
        <name>Mg(2+)</name>
        <dbReference type="ChEBI" id="CHEBI:18420"/>
    </ligand>
</feature>
<evidence type="ECO:0000313" key="2">
    <source>
        <dbReference type="EMBL" id="REG53320.1"/>
    </source>
</evidence>
<dbReference type="RefSeq" id="WP_036749148.1">
    <property type="nucleotide sequence ID" value="NZ_CP035287.1"/>
</dbReference>
<gene>
    <name evidence="2" type="ORF">ATH84_100661</name>
</gene>
<keyword evidence="3" id="KW-1185">Reference proteome</keyword>
<accession>A0AAQ0HIW5</accession>
<dbReference type="AlphaFoldDB" id="A0AAQ0HIW5"/>
<protein>
    <submittedName>
        <fullName evidence="2">Regulator of RNase E activity RraA</fullName>
    </submittedName>
</protein>
<organism evidence="2 3">
    <name type="scientific">Paracoccus versutus</name>
    <name type="common">Thiobacillus versutus</name>
    <dbReference type="NCBI Taxonomy" id="34007"/>
    <lineage>
        <taxon>Bacteria</taxon>
        <taxon>Pseudomonadati</taxon>
        <taxon>Pseudomonadota</taxon>
        <taxon>Alphaproteobacteria</taxon>
        <taxon>Rhodobacterales</taxon>
        <taxon>Paracoccaceae</taxon>
        <taxon>Paracoccus</taxon>
    </lineage>
</organism>
<reference evidence="2 3" key="1">
    <citation type="submission" date="2018-08" db="EMBL/GenBank/DDBJ databases">
        <title>Genomic Encyclopedia of Archaeal and Bacterial Type Strains, Phase II (KMG-II): from individual species to whole genera.</title>
        <authorList>
            <person name="Goeker M."/>
        </authorList>
    </citation>
    <scope>NUCLEOTIDE SEQUENCE [LARGE SCALE GENOMIC DNA]</scope>
    <source>
        <strain evidence="2 3">DSM 582</strain>
    </source>
</reference>